<comment type="caution">
    <text evidence="1">The sequence shown here is derived from an EMBL/GenBank/DDBJ whole genome shotgun (WGS) entry which is preliminary data.</text>
</comment>
<organism evidence="1 2">
    <name type="scientific">Staphylococcus massiliensis S46</name>
    <dbReference type="NCBI Taxonomy" id="1229783"/>
    <lineage>
        <taxon>Bacteria</taxon>
        <taxon>Bacillati</taxon>
        <taxon>Bacillota</taxon>
        <taxon>Bacilli</taxon>
        <taxon>Bacillales</taxon>
        <taxon>Staphylococcaceae</taxon>
        <taxon>Staphylococcus</taxon>
    </lineage>
</organism>
<keyword evidence="2" id="KW-1185">Reference proteome</keyword>
<evidence type="ECO:0000313" key="1">
    <source>
        <dbReference type="EMBL" id="EKU50340.1"/>
    </source>
</evidence>
<dbReference type="AlphaFoldDB" id="K9B9B3"/>
<dbReference type="Proteomes" id="UP000009885">
    <property type="component" value="Unassembled WGS sequence"/>
</dbReference>
<accession>K9B9B3</accession>
<dbReference type="RefSeq" id="WP_009382115.1">
    <property type="nucleotide sequence ID" value="NZ_AMSQ01000002.1"/>
</dbReference>
<sequence length="88" mass="10851">MKIDENERDYHIKQLGLLTGYFDEIYTVDISRYSKVFLEKLDDGRWWAWRERYEDGRMSCINYKSIAYGEFETVIERLRSYLEFINKM</sequence>
<proteinExistence type="predicted"/>
<dbReference type="EMBL" id="AMSQ01000002">
    <property type="protein sequence ID" value="EKU50340.1"/>
    <property type="molecule type" value="Genomic_DNA"/>
</dbReference>
<dbReference type="PATRIC" id="fig|1229783.3.peg.371"/>
<evidence type="ECO:0000313" key="2">
    <source>
        <dbReference type="Proteomes" id="UP000009885"/>
    </source>
</evidence>
<protein>
    <submittedName>
        <fullName evidence="1">Pathogenicity island protein</fullName>
    </submittedName>
</protein>
<name>K9B9B3_9STAP</name>
<reference evidence="1 2" key="1">
    <citation type="journal article" date="2013" name="Genome Announc.">
        <title>Genome Sequence of Staphylococcus massiliensis Strain S46, Isolated from the Surface of Healthy Human Skin.</title>
        <authorList>
            <person name="Srivastav R."/>
            <person name="Singh A."/>
            <person name="Jangir P.K."/>
            <person name="Kumari C."/>
            <person name="Muduli S."/>
            <person name="Sharma R."/>
        </authorList>
    </citation>
    <scope>NUCLEOTIDE SEQUENCE [LARGE SCALE GENOMIC DNA]</scope>
    <source>
        <strain evidence="1 2">S46</strain>
    </source>
</reference>
<dbReference type="STRING" id="1229783.C273_01820"/>
<gene>
    <name evidence="1" type="ORF">C273_01820</name>
</gene>